<dbReference type="STRING" id="658057.SAMN04488032_10176"/>
<gene>
    <name evidence="2" type="ORF">PAM7971_00574</name>
</gene>
<evidence type="ECO:0000313" key="3">
    <source>
        <dbReference type="Proteomes" id="UP000193307"/>
    </source>
</evidence>
<evidence type="ECO:0000256" key="1">
    <source>
        <dbReference type="SAM" id="MobiDB-lite"/>
    </source>
</evidence>
<sequence length="73" mass="8419">MTENMLTHYKNDRRTLNEHVTNVVWNKIDQGGPVVFRTVAQNTPRLLSRPLPDLHSQQSNVHFVPLSTPDRLS</sequence>
<organism evidence="2 3">
    <name type="scientific">Pacificibacter marinus</name>
    <dbReference type="NCBI Taxonomy" id="658057"/>
    <lineage>
        <taxon>Bacteria</taxon>
        <taxon>Pseudomonadati</taxon>
        <taxon>Pseudomonadota</taxon>
        <taxon>Alphaproteobacteria</taxon>
        <taxon>Rhodobacterales</taxon>
        <taxon>Roseobacteraceae</taxon>
        <taxon>Pacificibacter</taxon>
    </lineage>
</organism>
<dbReference type="AlphaFoldDB" id="A0A1Y5RL80"/>
<dbReference type="EMBL" id="FWFW01000001">
    <property type="protein sequence ID" value="SLN19758.1"/>
    <property type="molecule type" value="Genomic_DNA"/>
</dbReference>
<name>A0A1Y5RL80_9RHOB</name>
<accession>A0A1Y5RL80</accession>
<proteinExistence type="predicted"/>
<feature type="region of interest" description="Disordered" evidence="1">
    <location>
        <begin position="49"/>
        <end position="73"/>
    </location>
</feature>
<reference evidence="2 3" key="1">
    <citation type="submission" date="2017-03" db="EMBL/GenBank/DDBJ databases">
        <authorList>
            <person name="Afonso C.L."/>
            <person name="Miller P.J."/>
            <person name="Scott M.A."/>
            <person name="Spackman E."/>
            <person name="Goraichik I."/>
            <person name="Dimitrov K.M."/>
            <person name="Suarez D.L."/>
            <person name="Swayne D.E."/>
        </authorList>
    </citation>
    <scope>NUCLEOTIDE SEQUENCE [LARGE SCALE GENOMIC DNA]</scope>
    <source>
        <strain evidence="2 3">CECT 7971</strain>
    </source>
</reference>
<keyword evidence="3" id="KW-1185">Reference proteome</keyword>
<dbReference type="Proteomes" id="UP000193307">
    <property type="component" value="Unassembled WGS sequence"/>
</dbReference>
<evidence type="ECO:0000313" key="2">
    <source>
        <dbReference type="EMBL" id="SLN19758.1"/>
    </source>
</evidence>
<protein>
    <submittedName>
        <fullName evidence="2">Uncharacterized protein</fullName>
    </submittedName>
</protein>